<feature type="transmembrane region" description="Helical" evidence="7">
    <location>
        <begin position="186"/>
        <end position="210"/>
    </location>
</feature>
<gene>
    <name evidence="9" type="ORF">ACFPYJ_23590</name>
</gene>
<evidence type="ECO:0000256" key="3">
    <source>
        <dbReference type="ARBA" id="ARBA00022475"/>
    </source>
</evidence>
<feature type="transmembrane region" description="Helical" evidence="7">
    <location>
        <begin position="17"/>
        <end position="39"/>
    </location>
</feature>
<feature type="transmembrane region" description="Helical" evidence="7">
    <location>
        <begin position="239"/>
        <end position="266"/>
    </location>
</feature>
<keyword evidence="4 7" id="KW-0812">Transmembrane</keyword>
<accession>A0ABW0W4S5</accession>
<evidence type="ECO:0000256" key="6">
    <source>
        <dbReference type="ARBA" id="ARBA00023136"/>
    </source>
</evidence>
<dbReference type="Pfam" id="PF00528">
    <property type="entry name" value="BPD_transp_1"/>
    <property type="match status" value="1"/>
</dbReference>
<keyword evidence="2 7" id="KW-0813">Transport</keyword>
<dbReference type="Proteomes" id="UP001596047">
    <property type="component" value="Unassembled WGS sequence"/>
</dbReference>
<dbReference type="InterPro" id="IPR051393">
    <property type="entry name" value="ABC_transporter_permease"/>
</dbReference>
<proteinExistence type="inferred from homology"/>
<feature type="domain" description="ABC transmembrane type-1" evidence="8">
    <location>
        <begin position="101"/>
        <end position="314"/>
    </location>
</feature>
<evidence type="ECO:0000256" key="4">
    <source>
        <dbReference type="ARBA" id="ARBA00022692"/>
    </source>
</evidence>
<dbReference type="PROSITE" id="PS50928">
    <property type="entry name" value="ABC_TM1"/>
    <property type="match status" value="1"/>
</dbReference>
<feature type="transmembrane region" description="Helical" evidence="7">
    <location>
        <begin position="105"/>
        <end position="126"/>
    </location>
</feature>
<keyword evidence="10" id="KW-1185">Reference proteome</keyword>
<dbReference type="RefSeq" id="WP_379190679.1">
    <property type="nucleotide sequence ID" value="NZ_JBHSOW010000088.1"/>
</dbReference>
<keyword evidence="5 7" id="KW-1133">Transmembrane helix</keyword>
<evidence type="ECO:0000256" key="1">
    <source>
        <dbReference type="ARBA" id="ARBA00004651"/>
    </source>
</evidence>
<evidence type="ECO:0000256" key="5">
    <source>
        <dbReference type="ARBA" id="ARBA00022989"/>
    </source>
</evidence>
<dbReference type="CDD" id="cd06261">
    <property type="entry name" value="TM_PBP2"/>
    <property type="match status" value="1"/>
</dbReference>
<dbReference type="InterPro" id="IPR000515">
    <property type="entry name" value="MetI-like"/>
</dbReference>
<comment type="similarity">
    <text evidence="7">Belongs to the binding-protein-dependent transport system permease family.</text>
</comment>
<reference evidence="10" key="1">
    <citation type="journal article" date="2019" name="Int. J. Syst. Evol. Microbiol.">
        <title>The Global Catalogue of Microorganisms (GCM) 10K type strain sequencing project: providing services to taxonomists for standard genome sequencing and annotation.</title>
        <authorList>
            <consortium name="The Broad Institute Genomics Platform"/>
            <consortium name="The Broad Institute Genome Sequencing Center for Infectious Disease"/>
            <person name="Wu L."/>
            <person name="Ma J."/>
        </authorList>
    </citation>
    <scope>NUCLEOTIDE SEQUENCE [LARGE SCALE GENOMIC DNA]</scope>
    <source>
        <strain evidence="10">CGMCC 1.3240</strain>
    </source>
</reference>
<sequence length="326" mass="36512">MAGLKALYQNSRIKYKLFALIAAVMLTVGILIAAVQQVAFEVYDEEIYEQSAKALNLTSYSIENELKKMEQLFDLFSAPEWAGLANYKKMFFHDTKYWKSLKVTFLYVIGGVPLRLLFALLIAMLLNTASRAIGIYRTMFYLPSIIGGSVAVSIMWRNLFGDEGVVNLLLGALGLDAVRWFGSPLAALWMLIFLSVWQFGSSMLIFLAGLKNIPISYYEAANVDGANVFSRFFRITLPLLSPVILFNAIMQTIGAFMTFVPAYIISKGEGGPLDGTLLYSLYLFRQGFVFSNMGYASAMAWVMLIIIAVLFKTSKFWVHYESKGDS</sequence>
<dbReference type="PANTHER" id="PTHR30193">
    <property type="entry name" value="ABC TRANSPORTER PERMEASE PROTEIN"/>
    <property type="match status" value="1"/>
</dbReference>
<keyword evidence="3" id="KW-1003">Cell membrane</keyword>
<protein>
    <submittedName>
        <fullName evidence="9">Carbohydrate ABC transporter permease</fullName>
    </submittedName>
</protein>
<keyword evidence="6 7" id="KW-0472">Membrane</keyword>
<comment type="caution">
    <text evidence="9">The sequence shown here is derived from an EMBL/GenBank/DDBJ whole genome shotgun (WGS) entry which is preliminary data.</text>
</comment>
<name>A0ABW0W4S5_9BACL</name>
<dbReference type="EMBL" id="JBHSOW010000088">
    <property type="protein sequence ID" value="MFC5652044.1"/>
    <property type="molecule type" value="Genomic_DNA"/>
</dbReference>
<evidence type="ECO:0000259" key="8">
    <source>
        <dbReference type="PROSITE" id="PS50928"/>
    </source>
</evidence>
<dbReference type="PANTHER" id="PTHR30193:SF1">
    <property type="entry name" value="ABC TRANSPORTER PERMEASE PROTEIN YESP-RELATED"/>
    <property type="match status" value="1"/>
</dbReference>
<dbReference type="Gene3D" id="1.10.3720.10">
    <property type="entry name" value="MetI-like"/>
    <property type="match status" value="1"/>
</dbReference>
<organism evidence="9 10">
    <name type="scientific">Paenibacillus solisilvae</name>
    <dbReference type="NCBI Taxonomy" id="2486751"/>
    <lineage>
        <taxon>Bacteria</taxon>
        <taxon>Bacillati</taxon>
        <taxon>Bacillota</taxon>
        <taxon>Bacilli</taxon>
        <taxon>Bacillales</taxon>
        <taxon>Paenibacillaceae</taxon>
        <taxon>Paenibacillus</taxon>
    </lineage>
</organism>
<feature type="transmembrane region" description="Helical" evidence="7">
    <location>
        <begin position="286"/>
        <end position="311"/>
    </location>
</feature>
<evidence type="ECO:0000256" key="2">
    <source>
        <dbReference type="ARBA" id="ARBA00022448"/>
    </source>
</evidence>
<comment type="subcellular location">
    <subcellularLocation>
        <location evidence="1 7">Cell membrane</location>
        <topology evidence="1 7">Multi-pass membrane protein</topology>
    </subcellularLocation>
</comment>
<feature type="transmembrane region" description="Helical" evidence="7">
    <location>
        <begin position="138"/>
        <end position="156"/>
    </location>
</feature>
<dbReference type="SUPFAM" id="SSF161098">
    <property type="entry name" value="MetI-like"/>
    <property type="match status" value="1"/>
</dbReference>
<evidence type="ECO:0000313" key="10">
    <source>
        <dbReference type="Proteomes" id="UP001596047"/>
    </source>
</evidence>
<evidence type="ECO:0000313" key="9">
    <source>
        <dbReference type="EMBL" id="MFC5652044.1"/>
    </source>
</evidence>
<evidence type="ECO:0000256" key="7">
    <source>
        <dbReference type="RuleBase" id="RU363032"/>
    </source>
</evidence>
<dbReference type="InterPro" id="IPR035906">
    <property type="entry name" value="MetI-like_sf"/>
</dbReference>